<accession>A0A919XAU9</accession>
<gene>
    <name evidence="2" type="ORF">J43TS3_19010</name>
</gene>
<organism evidence="2 3">
    <name type="scientific">Ornithinibacillus bavariensis</name>
    <dbReference type="NCBI Taxonomy" id="545502"/>
    <lineage>
        <taxon>Bacteria</taxon>
        <taxon>Bacillati</taxon>
        <taxon>Bacillota</taxon>
        <taxon>Bacilli</taxon>
        <taxon>Bacillales</taxon>
        <taxon>Bacillaceae</taxon>
        <taxon>Ornithinibacillus</taxon>
    </lineage>
</organism>
<dbReference type="AlphaFoldDB" id="A0A919XAU9"/>
<feature type="transmembrane region" description="Helical" evidence="1">
    <location>
        <begin position="12"/>
        <end position="35"/>
    </location>
</feature>
<evidence type="ECO:0000313" key="2">
    <source>
        <dbReference type="EMBL" id="GIO27290.1"/>
    </source>
</evidence>
<evidence type="ECO:0000256" key="1">
    <source>
        <dbReference type="SAM" id="Phobius"/>
    </source>
</evidence>
<feature type="transmembrane region" description="Helical" evidence="1">
    <location>
        <begin position="204"/>
        <end position="226"/>
    </location>
</feature>
<dbReference type="EMBL" id="BORP01000003">
    <property type="protein sequence ID" value="GIO27290.1"/>
    <property type="molecule type" value="Genomic_DNA"/>
</dbReference>
<evidence type="ECO:0008006" key="4">
    <source>
        <dbReference type="Google" id="ProtNLM"/>
    </source>
</evidence>
<dbReference type="PANTHER" id="PTHR37305">
    <property type="entry name" value="INTEGRAL MEMBRANE PROTEIN-RELATED"/>
    <property type="match status" value="1"/>
</dbReference>
<feature type="transmembrane region" description="Helical" evidence="1">
    <location>
        <begin position="303"/>
        <end position="332"/>
    </location>
</feature>
<dbReference type="Proteomes" id="UP000676917">
    <property type="component" value="Unassembled WGS sequence"/>
</dbReference>
<proteinExistence type="predicted"/>
<feature type="transmembrane region" description="Helical" evidence="1">
    <location>
        <begin position="258"/>
        <end position="283"/>
    </location>
</feature>
<keyword evidence="1" id="KW-0812">Transmembrane</keyword>
<reference evidence="2" key="1">
    <citation type="submission" date="2021-03" db="EMBL/GenBank/DDBJ databases">
        <title>Antimicrobial resistance genes in bacteria isolated from Japanese honey, and their potential for conferring macrolide and lincosamide resistance in the American foulbrood pathogen Paenibacillus larvae.</title>
        <authorList>
            <person name="Okamoto M."/>
            <person name="Kumagai M."/>
            <person name="Kanamori H."/>
            <person name="Takamatsu D."/>
        </authorList>
    </citation>
    <scope>NUCLEOTIDE SEQUENCE</scope>
    <source>
        <strain evidence="2">J43TS3</strain>
    </source>
</reference>
<evidence type="ECO:0000313" key="3">
    <source>
        <dbReference type="Proteomes" id="UP000676917"/>
    </source>
</evidence>
<comment type="caution">
    <text evidence="2">The sequence shown here is derived from an EMBL/GenBank/DDBJ whole genome shotgun (WGS) entry which is preliminary data.</text>
</comment>
<protein>
    <recommendedName>
        <fullName evidence="4">ABC transporter permease subunit</fullName>
    </recommendedName>
</protein>
<keyword evidence="1" id="KW-0472">Membrane</keyword>
<sequence>MLKLIIFEIKKLWNTIFFRILLVVLLVFFIAYYVFVYINTTRVEDEISPVKEEIQITEQRLEENRRALESAEGAKAMELQSSIEFDEDWLGKRQTTLELLEEENWDALLQIEIEETQPVIDTKKFQNETHTYTHPTLFTLETFVEMSKWMQDKDVTPLLPVDRYFSYVTLYDREVSSSSLEEAESIMNYIKENSNKYSSASIHYLFRLFGLLFSFTGVIFFLFLFGDIVTKEGLGRHGPFHLLQTQPIGRYKILTSKFITAIFVSIFILVTAVGFSIIVGIIFDRFGDWDYPVLIYGEDRTFTLMSMGVFLIKAAGMFMLILLFCYSILFLFSIMTKRVVVSIGLTLATLFIGLKMSGVLQTSSVTHYIPFQYFSVFEVLTNELALNMANFNITFTNGMISLSISSFVLLVVTYVVYSLQTKMGN</sequence>
<keyword evidence="1" id="KW-1133">Transmembrane helix</keyword>
<dbReference type="RefSeq" id="WP_212920780.1">
    <property type="nucleotide sequence ID" value="NZ_BORP01000003.1"/>
</dbReference>
<name>A0A919XAU9_9BACI</name>
<feature type="transmembrane region" description="Helical" evidence="1">
    <location>
        <begin position="398"/>
        <end position="417"/>
    </location>
</feature>
<dbReference type="PANTHER" id="PTHR37305:SF1">
    <property type="entry name" value="MEMBRANE PROTEIN"/>
    <property type="match status" value="1"/>
</dbReference>
<feature type="transmembrane region" description="Helical" evidence="1">
    <location>
        <begin position="339"/>
        <end position="360"/>
    </location>
</feature>
<keyword evidence="3" id="KW-1185">Reference proteome</keyword>